<dbReference type="PROSITE" id="PS50112">
    <property type="entry name" value="PAS"/>
    <property type="match status" value="1"/>
</dbReference>
<dbReference type="eggNOG" id="COG5001">
    <property type="taxonomic scope" value="Bacteria"/>
</dbReference>
<dbReference type="InterPro" id="IPR052155">
    <property type="entry name" value="Biofilm_reg_signaling"/>
</dbReference>
<dbReference type="eggNOG" id="COG3290">
    <property type="taxonomic scope" value="Bacteria"/>
</dbReference>
<dbReference type="SUPFAM" id="SSF55785">
    <property type="entry name" value="PYP-like sensor domain (PAS domain)"/>
    <property type="match status" value="1"/>
</dbReference>
<feature type="domain" description="PAS" evidence="3">
    <location>
        <begin position="364"/>
        <end position="434"/>
    </location>
</feature>
<feature type="transmembrane region" description="Helical" evidence="2">
    <location>
        <begin position="299"/>
        <end position="319"/>
    </location>
</feature>
<dbReference type="InterPro" id="IPR013655">
    <property type="entry name" value="PAS_fold_3"/>
</dbReference>
<dbReference type="CDD" id="cd01948">
    <property type="entry name" value="EAL"/>
    <property type="match status" value="1"/>
</dbReference>
<dbReference type="Pfam" id="PF00990">
    <property type="entry name" value="GGDEF"/>
    <property type="match status" value="1"/>
</dbReference>
<dbReference type="NCBIfam" id="TIGR00254">
    <property type="entry name" value="GGDEF"/>
    <property type="match status" value="1"/>
</dbReference>
<dbReference type="InterPro" id="IPR029787">
    <property type="entry name" value="Nucleotide_cyclase"/>
</dbReference>
<dbReference type="InterPro" id="IPR001633">
    <property type="entry name" value="EAL_dom"/>
</dbReference>
<dbReference type="SMART" id="SM00267">
    <property type="entry name" value="GGDEF"/>
    <property type="match status" value="1"/>
</dbReference>
<keyword evidence="2" id="KW-0472">Membrane</keyword>
<feature type="transmembrane region" description="Helical" evidence="2">
    <location>
        <begin position="12"/>
        <end position="33"/>
    </location>
</feature>
<dbReference type="STRING" id="471852.Tcur_3555"/>
<dbReference type="PROSITE" id="PS50883">
    <property type="entry name" value="EAL"/>
    <property type="match status" value="1"/>
</dbReference>
<dbReference type="InterPro" id="IPR035965">
    <property type="entry name" value="PAS-like_dom_sf"/>
</dbReference>
<feature type="transmembrane region" description="Helical" evidence="2">
    <location>
        <begin position="196"/>
        <end position="217"/>
    </location>
</feature>
<evidence type="ECO:0000259" key="4">
    <source>
        <dbReference type="PROSITE" id="PS50883"/>
    </source>
</evidence>
<feature type="transmembrane region" description="Helical" evidence="2">
    <location>
        <begin position="331"/>
        <end position="349"/>
    </location>
</feature>
<dbReference type="CDD" id="cd00130">
    <property type="entry name" value="PAS"/>
    <property type="match status" value="1"/>
</dbReference>
<dbReference type="Proteomes" id="UP000001918">
    <property type="component" value="Chromosome"/>
</dbReference>
<gene>
    <name evidence="6" type="ordered locus">Tcur_3555</name>
</gene>
<dbReference type="EMBL" id="CP001738">
    <property type="protein sequence ID" value="ACY99090.1"/>
    <property type="molecule type" value="Genomic_DNA"/>
</dbReference>
<dbReference type="AlphaFoldDB" id="D1ABR7"/>
<dbReference type="Gene3D" id="3.30.70.270">
    <property type="match status" value="1"/>
</dbReference>
<keyword evidence="2" id="KW-1133">Transmembrane helix</keyword>
<accession>D1ABR7</accession>
<evidence type="ECO:0000256" key="1">
    <source>
        <dbReference type="SAM" id="MobiDB-lite"/>
    </source>
</evidence>
<dbReference type="InterPro" id="IPR000160">
    <property type="entry name" value="GGDEF_dom"/>
</dbReference>
<dbReference type="SMART" id="SM00052">
    <property type="entry name" value="EAL"/>
    <property type="match status" value="1"/>
</dbReference>
<dbReference type="SUPFAM" id="SSF141868">
    <property type="entry name" value="EAL domain-like"/>
    <property type="match status" value="1"/>
</dbReference>
<evidence type="ECO:0000313" key="6">
    <source>
        <dbReference type="EMBL" id="ACY99090.1"/>
    </source>
</evidence>
<feature type="region of interest" description="Disordered" evidence="1">
    <location>
        <begin position="921"/>
        <end position="943"/>
    </location>
</feature>
<keyword evidence="7" id="KW-1185">Reference proteome</keyword>
<dbReference type="OrthoDB" id="23692at2"/>
<dbReference type="InterPro" id="IPR043128">
    <property type="entry name" value="Rev_trsase/Diguanyl_cyclase"/>
</dbReference>
<evidence type="ECO:0000256" key="2">
    <source>
        <dbReference type="SAM" id="Phobius"/>
    </source>
</evidence>
<protein>
    <submittedName>
        <fullName evidence="6">Diguanylate cyclase/phosphodiesterase with PAS/PAC sensor(S)</fullName>
    </submittedName>
</protein>
<dbReference type="PROSITE" id="PS50887">
    <property type="entry name" value="GGDEF"/>
    <property type="match status" value="1"/>
</dbReference>
<proteinExistence type="predicted"/>
<feature type="transmembrane region" description="Helical" evidence="2">
    <location>
        <begin position="155"/>
        <end position="176"/>
    </location>
</feature>
<dbReference type="Gene3D" id="3.30.450.20">
    <property type="entry name" value="PAS domain"/>
    <property type="match status" value="1"/>
</dbReference>
<keyword evidence="2" id="KW-0812">Transmembrane</keyword>
<feature type="domain" description="GGDEF" evidence="5">
    <location>
        <begin position="516"/>
        <end position="656"/>
    </location>
</feature>
<evidence type="ECO:0000259" key="3">
    <source>
        <dbReference type="PROSITE" id="PS50112"/>
    </source>
</evidence>
<evidence type="ECO:0000259" key="5">
    <source>
        <dbReference type="PROSITE" id="PS50887"/>
    </source>
</evidence>
<dbReference type="SUPFAM" id="SSF55073">
    <property type="entry name" value="Nucleotide cyclase"/>
    <property type="match status" value="1"/>
</dbReference>
<name>D1ABR7_THECD</name>
<feature type="transmembrane region" description="Helical" evidence="2">
    <location>
        <begin position="129"/>
        <end position="148"/>
    </location>
</feature>
<feature type="transmembrane region" description="Helical" evidence="2">
    <location>
        <begin position="93"/>
        <end position="117"/>
    </location>
</feature>
<dbReference type="SMART" id="SM00091">
    <property type="entry name" value="PAS"/>
    <property type="match status" value="1"/>
</dbReference>
<organism evidence="6 7">
    <name type="scientific">Thermomonospora curvata (strain ATCC 19995 / DSM 43183 / JCM 3096 / KCTC 9072 / NBRC 15933 / NCIMB 10081 / Henssen B9)</name>
    <dbReference type="NCBI Taxonomy" id="471852"/>
    <lineage>
        <taxon>Bacteria</taxon>
        <taxon>Bacillati</taxon>
        <taxon>Actinomycetota</taxon>
        <taxon>Actinomycetes</taxon>
        <taxon>Streptosporangiales</taxon>
        <taxon>Thermomonosporaceae</taxon>
        <taxon>Thermomonospora</taxon>
    </lineage>
</organism>
<reference evidence="6 7" key="1">
    <citation type="journal article" date="2011" name="Stand. Genomic Sci.">
        <title>Complete genome sequence of Thermomonospora curvata type strain (B9).</title>
        <authorList>
            <person name="Chertkov O."/>
            <person name="Sikorski J."/>
            <person name="Nolan M."/>
            <person name="Lapidus A."/>
            <person name="Lucas S."/>
            <person name="Del Rio T.G."/>
            <person name="Tice H."/>
            <person name="Cheng J.F."/>
            <person name="Goodwin L."/>
            <person name="Pitluck S."/>
            <person name="Liolios K."/>
            <person name="Ivanova N."/>
            <person name="Mavromatis K."/>
            <person name="Mikhailova N."/>
            <person name="Ovchinnikova G."/>
            <person name="Pati A."/>
            <person name="Chen A."/>
            <person name="Palaniappan K."/>
            <person name="Djao O.D."/>
            <person name="Land M."/>
            <person name="Hauser L."/>
            <person name="Chang Y.J."/>
            <person name="Jeffries C.D."/>
            <person name="Brettin T."/>
            <person name="Han C."/>
            <person name="Detter J.C."/>
            <person name="Rohde M."/>
            <person name="Goker M."/>
            <person name="Woyke T."/>
            <person name="Bristow J."/>
            <person name="Eisen J.A."/>
            <person name="Markowitz V."/>
            <person name="Hugenholtz P."/>
            <person name="Klenk H.P."/>
            <person name="Kyrpides N.C."/>
        </authorList>
    </citation>
    <scope>NUCLEOTIDE SEQUENCE [LARGE SCALE GENOMIC DNA]</scope>
    <source>
        <strain evidence="7">ATCC 19995 / DSM 43183 / JCM 3096 / KCTC 9072 / NBRC 15933 / NCIMB 10081 / Henssen B9</strain>
    </source>
</reference>
<dbReference type="InterPro" id="IPR000014">
    <property type="entry name" value="PAS"/>
</dbReference>
<dbReference type="Pfam" id="PF08447">
    <property type="entry name" value="PAS_3"/>
    <property type="match status" value="1"/>
</dbReference>
<sequence length="943" mass="100704">MSGESARRFPPRVVPIGVVALAAVLFVLVSLLGGGEVGMPAWAETVAAMAAVVSLLAAVFPLPVRRRQEAGEGGAAGGAGPPPVRRDLRRDSWGWFAVAAACWLAGSVAGAVSPGLLDTSSGALSLADLFYLAAIAALTTGFIVPVQLPRDVGTWVRYIADTYVCVAALFVFGWVAEFGTLYHLSGESPAEFVLELLYPLVGIVLLWGALPFVLGAARPYRPGVWTAYLALTAFVIADVVSMAVRLRGDAAPVGDIGDAARVAGLLALGLAPWITPPPRGDEPAAEDAEFEGGLPRGRMIGPGIAPAAVGAAAAIFVAGHSLTGSRGMEPVVSLIAGSAVLVMLARLAGLQRENDGLRRAVGAGEEHFRALAESINDLVLICDLNGVVQYVSDKAHRTYEHVPDDLLGRSVTEFIHPEDLPHVEEVYGEFLTTDRPALRISCRVRAADGTWLPTESTVSRYTSSRVLITTRDLSEQAALQRQVTHLTFHDGLTGLPNRAYFEERVHEVVGREPSPETVAVLFVDLDGFTAVNDSAGHAAGDQVLAQAARRLRSAVQADDTVARWGGDEFAVLVENSDEARSIVELAERLLRVLTAEPYRAGEREVVLSASIGIAFADDPPSGDSERRSGAELIRNGDLAMARAKELGGGRVEVYAAHMHTDVVRRLELGADLQRALAEEQFAVEFQPVVELDTSRVTGVEALVRWWRGSESVPPQDFIRPAEESGLMITLGDWVLRQACRQVARWRAESWQVDLSVNFTARQIAAPRFVESVAQVLEETGLPPQALTVEVTEAVLVEDAGQTVERLSALRELGVRLAIDDFGTGYASLAHLGRLPVDVIKIDPSFVAGLGRDETRTLLTRAIVRLGHDLGLTVVAEGIERPEQLELLRQMNCPRGQGFLVARPMAPGPAESLLRTNLTTVQDTVPDDSGEPGVRLPGSALSPG</sequence>
<dbReference type="InterPro" id="IPR035919">
    <property type="entry name" value="EAL_sf"/>
</dbReference>
<feature type="transmembrane region" description="Helical" evidence="2">
    <location>
        <begin position="39"/>
        <end position="60"/>
    </location>
</feature>
<dbReference type="HOGENOM" id="CLU_000445_129_3_11"/>
<dbReference type="KEGG" id="tcu:Tcur_3555"/>
<dbReference type="PANTHER" id="PTHR44757:SF2">
    <property type="entry name" value="BIOFILM ARCHITECTURE MAINTENANCE PROTEIN MBAA"/>
    <property type="match status" value="1"/>
</dbReference>
<evidence type="ECO:0000313" key="7">
    <source>
        <dbReference type="Proteomes" id="UP000001918"/>
    </source>
</evidence>
<feature type="domain" description="EAL" evidence="4">
    <location>
        <begin position="665"/>
        <end position="917"/>
    </location>
</feature>
<dbReference type="Gene3D" id="3.20.20.450">
    <property type="entry name" value="EAL domain"/>
    <property type="match status" value="1"/>
</dbReference>
<feature type="transmembrane region" description="Helical" evidence="2">
    <location>
        <begin position="224"/>
        <end position="244"/>
    </location>
</feature>
<dbReference type="PANTHER" id="PTHR44757">
    <property type="entry name" value="DIGUANYLATE CYCLASE DGCP"/>
    <property type="match status" value="1"/>
</dbReference>
<dbReference type="NCBIfam" id="TIGR00229">
    <property type="entry name" value="sensory_box"/>
    <property type="match status" value="1"/>
</dbReference>
<dbReference type="CDD" id="cd01949">
    <property type="entry name" value="GGDEF"/>
    <property type="match status" value="1"/>
</dbReference>
<dbReference type="Pfam" id="PF00563">
    <property type="entry name" value="EAL"/>
    <property type="match status" value="1"/>
</dbReference>